<feature type="binding site" evidence="1">
    <location>
        <position position="179"/>
    </location>
    <ligand>
        <name>Zn(2+)</name>
        <dbReference type="ChEBI" id="CHEBI:29105"/>
    </ligand>
</feature>
<dbReference type="PANTHER" id="PTHR30037">
    <property type="entry name" value="DNA-3-METHYLADENINE GLYCOSYLASE 1"/>
    <property type="match status" value="1"/>
</dbReference>
<dbReference type="HOGENOM" id="CLU_083758_1_0_9"/>
<dbReference type="AlphaFoldDB" id="A0A0F4LS31"/>
<dbReference type="RefSeq" id="WP_046306366.1">
    <property type="nucleotide sequence ID" value="NZ_KQ034000.1"/>
</dbReference>
<dbReference type="STRING" id="303541.JF72_03800"/>
<feature type="binding site" evidence="1">
    <location>
        <position position="8"/>
    </location>
    <ligand>
        <name>Zn(2+)</name>
        <dbReference type="ChEBI" id="CHEBI:29105"/>
    </ligand>
</feature>
<dbReference type="PANTHER" id="PTHR30037:SF4">
    <property type="entry name" value="DNA-3-METHYLADENINE GLYCOSYLASE I"/>
    <property type="match status" value="1"/>
</dbReference>
<dbReference type="Pfam" id="PF03352">
    <property type="entry name" value="Adenine_glyco"/>
    <property type="match status" value="1"/>
</dbReference>
<dbReference type="GO" id="GO:0006284">
    <property type="term" value="P:base-excision repair"/>
    <property type="evidence" value="ECO:0007669"/>
    <property type="project" value="InterPro"/>
</dbReference>
<proteinExistence type="predicted"/>
<gene>
    <name evidence="2" type="ORF">JF72_03800</name>
</gene>
<dbReference type="Gene3D" id="1.10.340.30">
    <property type="entry name" value="Hypothetical protein, domain 2"/>
    <property type="match status" value="1"/>
</dbReference>
<reference evidence="2 3" key="1">
    <citation type="submission" date="2015-01" db="EMBL/GenBank/DDBJ databases">
        <title>Comparative genomics of the lactic acid bacteria isolated from the honey bee gut.</title>
        <authorList>
            <person name="Ellegaard K.M."/>
            <person name="Tamarit D."/>
            <person name="Javelind E."/>
            <person name="Olofsson T."/>
            <person name="Andersson S.G."/>
            <person name="Vasquez A."/>
        </authorList>
    </citation>
    <scope>NUCLEOTIDE SEQUENCE [LARGE SCALE GENOMIC DNA]</scope>
    <source>
        <strain evidence="2 3">Hma11</strain>
    </source>
</reference>
<accession>A0A0F4LS31</accession>
<dbReference type="InterPro" id="IPR052891">
    <property type="entry name" value="DNA-3mA_glycosylase"/>
</dbReference>
<organism evidence="2 3">
    <name type="scientific">Lactobacillus apis</name>
    <dbReference type="NCBI Taxonomy" id="303541"/>
    <lineage>
        <taxon>Bacteria</taxon>
        <taxon>Bacillati</taxon>
        <taxon>Bacillota</taxon>
        <taxon>Bacilli</taxon>
        <taxon>Lactobacillales</taxon>
        <taxon>Lactobacillaceae</taxon>
        <taxon>Lactobacillus</taxon>
    </lineage>
</organism>
<protein>
    <recommendedName>
        <fullName evidence="4">DNA-3-methyladenine glycosylase I</fullName>
    </recommendedName>
</protein>
<dbReference type="GO" id="GO:0008725">
    <property type="term" value="F:DNA-3-methyladenine glycosylase activity"/>
    <property type="evidence" value="ECO:0007669"/>
    <property type="project" value="InterPro"/>
</dbReference>
<keyword evidence="3" id="KW-1185">Reference proteome</keyword>
<name>A0A0F4LS31_9LACO</name>
<evidence type="ECO:0008006" key="4">
    <source>
        <dbReference type="Google" id="ProtNLM"/>
    </source>
</evidence>
<keyword evidence="1" id="KW-0862">Zinc</keyword>
<feature type="binding site" evidence="1">
    <location>
        <position position="183"/>
    </location>
    <ligand>
        <name>Zn(2+)</name>
        <dbReference type="ChEBI" id="CHEBI:29105"/>
    </ligand>
</feature>
<evidence type="ECO:0000256" key="1">
    <source>
        <dbReference type="PIRSR" id="PIRSR605019-1"/>
    </source>
</evidence>
<evidence type="ECO:0000313" key="3">
    <source>
        <dbReference type="Proteomes" id="UP000033682"/>
    </source>
</evidence>
<keyword evidence="1" id="KW-0479">Metal-binding</keyword>
<dbReference type="Proteomes" id="UP000033682">
    <property type="component" value="Unassembled WGS sequence"/>
</dbReference>
<comment type="caution">
    <text evidence="2">The sequence shown here is derived from an EMBL/GenBank/DDBJ whole genome shotgun (WGS) entry which is preliminary data.</text>
</comment>
<dbReference type="PATRIC" id="fig|303541.3.peg.526"/>
<dbReference type="InterPro" id="IPR011257">
    <property type="entry name" value="DNA_glycosylase"/>
</dbReference>
<dbReference type="InterPro" id="IPR005019">
    <property type="entry name" value="Adenine_glyco"/>
</dbReference>
<dbReference type="SUPFAM" id="SSF48150">
    <property type="entry name" value="DNA-glycosylase"/>
    <property type="match status" value="1"/>
</dbReference>
<feature type="binding site" evidence="1">
    <location>
        <position position="21"/>
    </location>
    <ligand>
        <name>Zn(2+)</name>
        <dbReference type="ChEBI" id="CHEBI:29105"/>
    </ligand>
</feature>
<sequence>MTQEIKRCDWATKNKIEQEYHDTEWGIPVHDDRQLFKMLVLEGKQAGLSWTTILAKKRTLCEAFDDFDPAALVTYDDKKKAELLQNDGIIKNRLKINAAISNAHAYYDVCEQYGSLDNYLWSFVDNKPIINSWKSTKEVPASTPLSDKLSKDLKKQGFKFVGSTTVYAFMQSVGMVNDHLDTCSFKNK</sequence>
<dbReference type="EMBL" id="JXLG01000005">
    <property type="protein sequence ID" value="KJY61104.1"/>
    <property type="molecule type" value="Genomic_DNA"/>
</dbReference>
<evidence type="ECO:0000313" key="2">
    <source>
        <dbReference type="EMBL" id="KJY61104.1"/>
    </source>
</evidence>
<dbReference type="GO" id="GO:0046872">
    <property type="term" value="F:metal ion binding"/>
    <property type="evidence" value="ECO:0007669"/>
    <property type="project" value="UniProtKB-KW"/>
</dbReference>